<sequence length="473" mass="51728">MSFNAKWMFVLNKKYGILNFMFTVAVVATNICALPVGSILDICGPRATGSIGSIIIALGALIFAYSGSFPYDRYLTGYSLLSIGGPFIFISSFHLSNTFPKNSGLLLSMLMGAFDCSSGIFLQFRLVHEKANGTVTIKSLFLIYLCVPGFILTCQVLLMPSQSYSTARELLQHAEETLAEDESAQDCSSEEAFSRYRGLVSKINSLIGNKSGLTDGPTSALGTDPAWGAMHTSSASEQMRSPWFVLIAFFTVIQMLRLNYFISTIRPQYEYLLSSERQAQILNDFFDFFLPIGGIVAIPFIGIILDHYTVLTTLTLLVCGATLVGILGCISHSFSAAYANIILFVLYRPYFYSVISDYSAKIFGFQTFGKVYGLMICLAGVGNFLQRPLDILTMKILKGNPLPVNIGLTSVGAVAGGSLIVFTRQQVKKILGPRASGRSKRSGVGDTERLLPGSLRGQERAYDSLGREQRSRE</sequence>
<protein>
    <submittedName>
        <fullName evidence="1">Uncharacterized protein</fullName>
    </submittedName>
</protein>
<accession>A0ACB8USJ7</accession>
<gene>
    <name evidence="1" type="ORF">LOY88_004752</name>
</gene>
<dbReference type="EMBL" id="JALBCA010000076">
    <property type="protein sequence ID" value="KAI2384226.1"/>
    <property type="molecule type" value="Genomic_DNA"/>
</dbReference>
<evidence type="ECO:0000313" key="1">
    <source>
        <dbReference type="EMBL" id="KAI2384226.1"/>
    </source>
</evidence>
<name>A0ACB8USJ7_9EURO</name>
<reference evidence="1" key="1">
    <citation type="journal article" date="2022" name="bioRxiv">
        <title>Population genetic analysis of Ophidiomyces ophidiicola, the causative agent of snake fungal disease, indicates recent introductions to the USA.</title>
        <authorList>
            <person name="Ladner J.T."/>
            <person name="Palmer J.M."/>
            <person name="Ettinger C.L."/>
            <person name="Stajich J.E."/>
            <person name="Farrell T.M."/>
            <person name="Glorioso B.M."/>
            <person name="Lawson B."/>
            <person name="Price S.J."/>
            <person name="Stengle A.G."/>
            <person name="Grear D.A."/>
            <person name="Lorch J.M."/>
        </authorList>
    </citation>
    <scope>NUCLEOTIDE SEQUENCE</scope>
    <source>
        <strain evidence="1">NWHC 24266-5</strain>
    </source>
</reference>
<comment type="caution">
    <text evidence="1">The sequence shown here is derived from an EMBL/GenBank/DDBJ whole genome shotgun (WGS) entry which is preliminary data.</text>
</comment>
<proteinExistence type="predicted"/>
<organism evidence="1">
    <name type="scientific">Ophidiomyces ophidiicola</name>
    <dbReference type="NCBI Taxonomy" id="1387563"/>
    <lineage>
        <taxon>Eukaryota</taxon>
        <taxon>Fungi</taxon>
        <taxon>Dikarya</taxon>
        <taxon>Ascomycota</taxon>
        <taxon>Pezizomycotina</taxon>
        <taxon>Eurotiomycetes</taxon>
        <taxon>Eurotiomycetidae</taxon>
        <taxon>Onygenales</taxon>
        <taxon>Onygenaceae</taxon>
        <taxon>Ophidiomyces</taxon>
    </lineage>
</organism>